<name>A0A436ZTB6_ARTFL</name>
<proteinExistence type="predicted"/>
<dbReference type="InterPro" id="IPR009836">
    <property type="entry name" value="GRDP-like"/>
</dbReference>
<dbReference type="AlphaFoldDB" id="A0A436ZTB6"/>
<dbReference type="GeneID" id="93592129"/>
<comment type="caution">
    <text evidence="2">The sequence shown here is derived from an EMBL/GenBank/DDBJ whole genome shotgun (WGS) entry which is preliminary data.</text>
</comment>
<accession>A0A436ZTB6</accession>
<feature type="compositionally biased region" description="Basic and acidic residues" evidence="1">
    <location>
        <begin position="806"/>
        <end position="817"/>
    </location>
</feature>
<dbReference type="EMBL" id="SAEB01000012">
    <property type="protein sequence ID" value="RVD81973.1"/>
    <property type="molecule type" value="Genomic_DNA"/>
</dbReference>
<evidence type="ECO:0000313" key="3">
    <source>
        <dbReference type="Proteomes" id="UP000283090"/>
    </source>
</evidence>
<keyword evidence="3" id="KW-1185">Reference proteome</keyword>
<dbReference type="VEuPathDB" id="FungiDB:DFL_009818"/>
<feature type="compositionally biased region" description="Low complexity" evidence="1">
    <location>
        <begin position="781"/>
        <end position="802"/>
    </location>
</feature>
<protein>
    <submittedName>
        <fullName evidence="2">Uncharacterized protein</fullName>
    </submittedName>
</protein>
<sequence>MFVRFLHPDGVEIEKELTNYPFIHDAGFKYHPGQSSRFDTKAVLEHCELLNCFSEALDNVASKAPLTYQRAHFTSHECPLILAAAERSERRLLGHVLKFIEAKYGAHIKMHQHQLDHLLRNGATLALTKRAISLMPVPYIDIAILQYCHMLSPLAYIDDITRNINRLHGKADARYEDPLSISAVPFPLSKLLSLHSRQEKEPSNGATGPRNFDLEPLSGRYPEPDYLHWPKGGPITEGHTRLLDGLPERMECTLCARDIYFTQDKGETWFSFLEGEFVLCRFCGCSNSLSTLRWMSLRDDMVSLHAAIECYRDPEGKKPREFPDMPGQHTLGPFHGQNSIDRVLRHSIGDHDWSKILEILEYKLGYEGDWNELMKLVKVIDAELPSTNLYDHVMTSESRTFWQDLVTRYKSTINTVTTVDFTTSVANLRNFIASVKHLYDISKDAVPEVANAGLISQTLNYFRAGKKEDGTHNPLPQGIGLKYERFMKLKAKYPDRPLLPTIAIELVWRTHLLYPAYYNRWCLEILSCQIDHSFDKPEKYTSEHFTTSNTYSTNIIPPFTRANLTTVEEERTKRPYWAWDHSPAVHLLDLVEQAELYHTLFPTPLYRLLITTKLVFDIYTASSKHNPAADDTFENYLTIITTQPHLTDLFIDQINLTTLCIDILFSHLSSPPTDIAHIFQPRDAENDTGEILYEKRLLMWLCIRHSPLLQPGANGGRRNIILPLMKSRHFSGKMKFRVEISPADMATARVIDFLETHYLGAIQQIVRICDPSIADYTPRFSNNSTTEVSETTSVNGSSWSRSSKGRYSEPDPKEGMRMRPFHDPVEEEQMKIALGPNRYVRLFEDTNEYGFWTMKHWGLAGHWVRDMFKKKDFERKKSF</sequence>
<dbReference type="STRING" id="97331.A0A436ZTB6"/>
<dbReference type="Proteomes" id="UP000283090">
    <property type="component" value="Unassembled WGS sequence"/>
</dbReference>
<organism evidence="2 3">
    <name type="scientific">Arthrobotrys flagrans</name>
    <name type="common">Nematode-trapping fungus</name>
    <name type="synonym">Trichothecium flagrans</name>
    <dbReference type="NCBI Taxonomy" id="97331"/>
    <lineage>
        <taxon>Eukaryota</taxon>
        <taxon>Fungi</taxon>
        <taxon>Dikarya</taxon>
        <taxon>Ascomycota</taxon>
        <taxon>Pezizomycotina</taxon>
        <taxon>Orbiliomycetes</taxon>
        <taxon>Orbiliales</taxon>
        <taxon>Orbiliaceae</taxon>
        <taxon>Arthrobotrys</taxon>
    </lineage>
</organism>
<dbReference type="OrthoDB" id="2684236at2759"/>
<evidence type="ECO:0000313" key="2">
    <source>
        <dbReference type="EMBL" id="RVD81973.1"/>
    </source>
</evidence>
<evidence type="ECO:0000256" key="1">
    <source>
        <dbReference type="SAM" id="MobiDB-lite"/>
    </source>
</evidence>
<dbReference type="Pfam" id="PF07173">
    <property type="entry name" value="GRDP-like"/>
    <property type="match status" value="1"/>
</dbReference>
<gene>
    <name evidence="2" type="ORF">DFL_009818</name>
</gene>
<feature type="region of interest" description="Disordered" evidence="1">
    <location>
        <begin position="780"/>
        <end position="817"/>
    </location>
</feature>
<dbReference type="RefSeq" id="XP_067487517.1">
    <property type="nucleotide sequence ID" value="XM_067639761.1"/>
</dbReference>
<reference evidence="2 3" key="1">
    <citation type="submission" date="2019-01" db="EMBL/GenBank/DDBJ databases">
        <title>Intercellular communication is required for trap formation in the nematode-trapping fungus Duddingtonia flagrans.</title>
        <authorList>
            <person name="Youssar L."/>
            <person name="Wernet V."/>
            <person name="Hensel N."/>
            <person name="Hildebrandt H.-G."/>
            <person name="Fischer R."/>
        </authorList>
    </citation>
    <scope>NUCLEOTIDE SEQUENCE [LARGE SCALE GENOMIC DNA]</scope>
    <source>
        <strain evidence="2 3">CBS H-5679</strain>
    </source>
</reference>